<dbReference type="PROSITE" id="PS51186">
    <property type="entry name" value="GNAT"/>
    <property type="match status" value="1"/>
</dbReference>
<dbReference type="Proteomes" id="UP001295740">
    <property type="component" value="Unassembled WGS sequence"/>
</dbReference>
<evidence type="ECO:0000259" key="3">
    <source>
        <dbReference type="PROSITE" id="PS51186"/>
    </source>
</evidence>
<dbReference type="EMBL" id="CAUWAG010000020">
    <property type="protein sequence ID" value="CAJ2513304.1"/>
    <property type="molecule type" value="Genomic_DNA"/>
</dbReference>
<name>A0AAI8VYZ1_9PEZI</name>
<evidence type="ECO:0000313" key="4">
    <source>
        <dbReference type="EMBL" id="CAJ2513304.1"/>
    </source>
</evidence>
<dbReference type="SUPFAM" id="SSF55729">
    <property type="entry name" value="Acyl-CoA N-acyltransferases (Nat)"/>
    <property type="match status" value="1"/>
</dbReference>
<dbReference type="GO" id="GO:0016747">
    <property type="term" value="F:acyltransferase activity, transferring groups other than amino-acyl groups"/>
    <property type="evidence" value="ECO:0007669"/>
    <property type="project" value="InterPro"/>
</dbReference>
<evidence type="ECO:0000313" key="5">
    <source>
        <dbReference type="Proteomes" id="UP001295740"/>
    </source>
</evidence>
<dbReference type="AlphaFoldDB" id="A0AAI8VYZ1"/>
<dbReference type="PANTHER" id="PTHR43420">
    <property type="entry name" value="ACETYLTRANSFERASE"/>
    <property type="match status" value="1"/>
</dbReference>
<accession>A0AAI8VYZ1</accession>
<gene>
    <name evidence="4" type="ORF">KHLLAP_LOCUS13772</name>
</gene>
<feature type="domain" description="N-acetyltransferase" evidence="3">
    <location>
        <begin position="105"/>
        <end position="194"/>
    </location>
</feature>
<dbReference type="Gene3D" id="3.40.630.30">
    <property type="match status" value="1"/>
</dbReference>
<dbReference type="InterPro" id="IPR016181">
    <property type="entry name" value="Acyl_CoA_acyltransferase"/>
</dbReference>
<organism evidence="4 5">
    <name type="scientific">Anthostomella pinea</name>
    <dbReference type="NCBI Taxonomy" id="933095"/>
    <lineage>
        <taxon>Eukaryota</taxon>
        <taxon>Fungi</taxon>
        <taxon>Dikarya</taxon>
        <taxon>Ascomycota</taxon>
        <taxon>Pezizomycotina</taxon>
        <taxon>Sordariomycetes</taxon>
        <taxon>Xylariomycetidae</taxon>
        <taxon>Xylariales</taxon>
        <taxon>Xylariaceae</taxon>
        <taxon>Anthostomella</taxon>
    </lineage>
</organism>
<dbReference type="Pfam" id="PF00583">
    <property type="entry name" value="Acetyltransf_1"/>
    <property type="match status" value="1"/>
</dbReference>
<comment type="caution">
    <text evidence="4">The sequence shown here is derived from an EMBL/GenBank/DDBJ whole genome shotgun (WGS) entry which is preliminary data.</text>
</comment>
<evidence type="ECO:0000256" key="1">
    <source>
        <dbReference type="ARBA" id="ARBA00022679"/>
    </source>
</evidence>
<evidence type="ECO:0000256" key="2">
    <source>
        <dbReference type="ARBA" id="ARBA00023315"/>
    </source>
</evidence>
<dbReference type="InterPro" id="IPR000182">
    <property type="entry name" value="GNAT_dom"/>
</dbReference>
<proteinExistence type="predicted"/>
<reference evidence="4" key="1">
    <citation type="submission" date="2023-10" db="EMBL/GenBank/DDBJ databases">
        <authorList>
            <person name="Hackl T."/>
        </authorList>
    </citation>
    <scope>NUCLEOTIDE SEQUENCE</scope>
</reference>
<dbReference type="InterPro" id="IPR050680">
    <property type="entry name" value="YpeA/RimI_acetyltransf"/>
</dbReference>
<sequence length="195" mass="21084">MVADSSDTAEWRIETVSADEEGCLFYLDHYKPFRLMALQQDPDGCPLAKTFAAGQSRDKTVLSATSLLGPLPDSQPASNPSQVIAEMSEGDDRHDCQDAAPMCFQMASVYTRSEARGRGLAKRLVKVAMDDAVKQAQERGRALSLSFVVYATNTAAIAFYESCGFVASAEGPTDSFNPLKNSTSGELNMFFRAAS</sequence>
<keyword evidence="2" id="KW-0012">Acyltransferase</keyword>
<dbReference type="CDD" id="cd04301">
    <property type="entry name" value="NAT_SF"/>
    <property type="match status" value="1"/>
</dbReference>
<keyword evidence="1" id="KW-0808">Transferase</keyword>
<keyword evidence="5" id="KW-1185">Reference proteome</keyword>
<dbReference type="PANTHER" id="PTHR43420:SF47">
    <property type="entry name" value="N-ACETYLTRANSFERASE DOMAIN-CONTAINING PROTEIN"/>
    <property type="match status" value="1"/>
</dbReference>
<protein>
    <submittedName>
        <fullName evidence="4">Uu.00g014230.m01.CDS01</fullName>
    </submittedName>
</protein>